<keyword evidence="2" id="KW-1185">Reference proteome</keyword>
<dbReference type="Proteomes" id="UP000191518">
    <property type="component" value="Unassembled WGS sequence"/>
</dbReference>
<dbReference type="InterPro" id="IPR039327">
    <property type="entry name" value="CON7-like"/>
</dbReference>
<gene>
    <name evidence="1" type="ORF">PENVUL_c090G08929</name>
</gene>
<dbReference type="PANTHER" id="PTHR36167">
    <property type="entry name" value="C2H2 FINGER DOMAIN TRANSCRIPTION FACTOR (EUROFUNG)-RELATED"/>
    <property type="match status" value="1"/>
</dbReference>
<dbReference type="GO" id="GO:0006355">
    <property type="term" value="P:regulation of DNA-templated transcription"/>
    <property type="evidence" value="ECO:0007669"/>
    <property type="project" value="InterPro"/>
</dbReference>
<comment type="caution">
    <text evidence="1">The sequence shown here is derived from an EMBL/GenBank/DDBJ whole genome shotgun (WGS) entry which is preliminary data.</text>
</comment>
<name>A0A1V6R5M3_9EURO</name>
<organism evidence="1 2">
    <name type="scientific">Penicillium vulpinum</name>
    <dbReference type="NCBI Taxonomy" id="29845"/>
    <lineage>
        <taxon>Eukaryota</taxon>
        <taxon>Fungi</taxon>
        <taxon>Dikarya</taxon>
        <taxon>Ascomycota</taxon>
        <taxon>Pezizomycotina</taxon>
        <taxon>Eurotiomycetes</taxon>
        <taxon>Eurotiomycetidae</taxon>
        <taxon>Eurotiales</taxon>
        <taxon>Aspergillaceae</taxon>
        <taxon>Penicillium</taxon>
    </lineage>
</organism>
<dbReference type="STRING" id="29845.A0A1V6R5M3"/>
<evidence type="ECO:0008006" key="3">
    <source>
        <dbReference type="Google" id="ProtNLM"/>
    </source>
</evidence>
<protein>
    <recommendedName>
        <fullName evidence="3">Fungal N-terminal domain-containing protein</fullName>
    </recommendedName>
</protein>
<evidence type="ECO:0000313" key="1">
    <source>
        <dbReference type="EMBL" id="OQD96496.1"/>
    </source>
</evidence>
<evidence type="ECO:0000313" key="2">
    <source>
        <dbReference type="Proteomes" id="UP000191518"/>
    </source>
</evidence>
<proteinExistence type="predicted"/>
<accession>A0A1V6R5M3</accession>
<reference evidence="2" key="1">
    <citation type="journal article" date="2017" name="Nat. Microbiol.">
        <title>Global analysis of biosynthetic gene clusters reveals vast potential of secondary metabolite production in Penicillium species.</title>
        <authorList>
            <person name="Nielsen J.C."/>
            <person name="Grijseels S."/>
            <person name="Prigent S."/>
            <person name="Ji B."/>
            <person name="Dainat J."/>
            <person name="Nielsen K.F."/>
            <person name="Frisvad J.C."/>
            <person name="Workman M."/>
            <person name="Nielsen J."/>
        </authorList>
    </citation>
    <scope>NUCLEOTIDE SEQUENCE [LARGE SCALE GENOMIC DNA]</scope>
    <source>
        <strain evidence="2">IBT 29486</strain>
    </source>
</reference>
<sequence length="517" mass="58368">MDSMNAPPRAKPLTAPTRYATECDSSYTRFQVFFRGTISGLEIVGIVASIVQIADLGAKISVKLCSFYRTVKNANDSMRSLSSDVSLTCSVLRELGKALDQDSQTKICSPGAFSTTQDVLKECRAIFEEIDSEIEKHDQEKGTNRLLRGVQNITLGFQGPYLDLLKSNLERLKSTMLLMLNVLMRGAKAPLTDQQNLIQRLLEEKKEKDTTFHQLSRPASTVVLKVDEPLQGTTRALSIEPQPPLPPDPSLTEVKEYLTLVRRLLSEIDACHHSLEKSRVLRIRNGVANVHSMEVSLFQHTHGHSATRDLHDPFFNFRESCLPKPNTQQQYHPERLSPNGVAEAQAAELDEQCIPDTIIKADDSLIDTSPTHHHHHNSHSPDLGRRRVTRFFNATSSFFVGKQYKKVDKTESDIHKRPFHLKAAIDGYQYPVQPQIQGNHGGVPQYMQNPWYMNPTPQQTNKYEEAVSNPIATNNPPPAFSHIKTVDRELEELMLQWTTLTREEMEIDVEGELNANK</sequence>
<dbReference type="EMBL" id="MDYP01000090">
    <property type="protein sequence ID" value="OQD96496.1"/>
    <property type="molecule type" value="Genomic_DNA"/>
</dbReference>
<dbReference type="AlphaFoldDB" id="A0A1V6R5M3"/>
<dbReference type="PANTHER" id="PTHR36167:SF4">
    <property type="entry name" value="FUNGAL N-TERMINAL DOMAIN-CONTAINING PROTEIN"/>
    <property type="match status" value="1"/>
</dbReference>